<dbReference type="AlphaFoldDB" id="A0A2R6BVS1"/>
<feature type="transmembrane region" description="Helical" evidence="1">
    <location>
        <begin position="383"/>
        <end position="405"/>
    </location>
</feature>
<evidence type="ECO:0000313" key="2">
    <source>
        <dbReference type="EMBL" id="PSO02753.1"/>
    </source>
</evidence>
<dbReference type="EMBL" id="NEXF01000768">
    <property type="protein sequence ID" value="PSO02753.1"/>
    <property type="molecule type" value="Genomic_DNA"/>
</dbReference>
<reference evidence="2 3" key="1">
    <citation type="submission" date="2017-04" db="EMBL/GenBank/DDBJ databases">
        <title>Novel microbial lineages endemic to geothermal iron-oxide mats fill important gaps in the evolutionary history of Archaea.</title>
        <authorList>
            <person name="Jay Z.J."/>
            <person name="Beam J.P."/>
            <person name="Dlakic M."/>
            <person name="Rusch D.B."/>
            <person name="Kozubal M.A."/>
            <person name="Inskeep W.P."/>
        </authorList>
    </citation>
    <scope>NUCLEOTIDE SEQUENCE [LARGE SCALE GENOMIC DNA]</scope>
    <source>
        <strain evidence="2">BE_D</strain>
    </source>
</reference>
<sequence>MEINHSAPPESSLKPIIKFYLPTYVGIPSLEQLRNLNSSLPEELKVEAIQAEKSTYLKDIDPNLRSVYLSNWIYSLQIKCQCHFSFGHVRIYPFGKIDIDFFADGVAVIVLTVFADSSSPINPRDIHNVLTMIVSWIDHQDPRIVGLLSALITKIRSSSEPDTDFLNVAKNVEMSHGSLYGGSFSIIDGFNLEENDKNLLFQFLVPDYTEARRIPKHINTDEFLAERMGDMVLHASWEGLVAHGRIYWPDIIFYDIINRLVHHIWTACYYLDQLASYYLSQQAYSKELNQDPYKSQYKAHARAEQIKKLRAFFFVIRDTMNNFDSRLNIRIINLLKVSAAYGNLDRMLPATDEKINFLMDEYVEQSREYEHLQSELFNRRLQFLALLIGTLVVIDTVNILLGEILMPGDVTSRILNVAARLIPVIIVDALIYWFGLRKRHASF</sequence>
<evidence type="ECO:0000313" key="3">
    <source>
        <dbReference type="Proteomes" id="UP000242015"/>
    </source>
</evidence>
<name>A0A2R6BVS1_9ARCH</name>
<accession>A0A2R6BVS1</accession>
<keyword evidence="1" id="KW-0472">Membrane</keyword>
<proteinExistence type="predicted"/>
<dbReference type="Proteomes" id="UP000242015">
    <property type="component" value="Unassembled WGS sequence"/>
</dbReference>
<comment type="caution">
    <text evidence="2">The sequence shown here is derived from an EMBL/GenBank/DDBJ whole genome shotgun (WGS) entry which is preliminary data.</text>
</comment>
<feature type="transmembrane region" description="Helical" evidence="1">
    <location>
        <begin position="417"/>
        <end position="436"/>
    </location>
</feature>
<keyword evidence="1" id="KW-1133">Transmembrane helix</keyword>
<gene>
    <name evidence="2" type="ORF">B9Q04_20255</name>
</gene>
<evidence type="ECO:0000256" key="1">
    <source>
        <dbReference type="SAM" id="Phobius"/>
    </source>
</evidence>
<organism evidence="2 3">
    <name type="scientific">Candidatus Marsarchaeota G2 archaeon BE_D</name>
    <dbReference type="NCBI Taxonomy" id="1978158"/>
    <lineage>
        <taxon>Archaea</taxon>
        <taxon>Candidatus Marsarchaeota</taxon>
        <taxon>Candidatus Marsarchaeota group 2</taxon>
    </lineage>
</organism>
<protein>
    <submittedName>
        <fullName evidence="2">Uncharacterized protein</fullName>
    </submittedName>
</protein>
<keyword evidence="1" id="KW-0812">Transmembrane</keyword>